<dbReference type="NCBIfam" id="TIGR03840">
    <property type="entry name" value="TMPT_Se_Te"/>
    <property type="match status" value="1"/>
</dbReference>
<dbReference type="HAMAP" id="MF_00812">
    <property type="entry name" value="Thiopur_methtran"/>
    <property type="match status" value="1"/>
</dbReference>
<feature type="binding site" evidence="9">
    <location>
        <position position="69"/>
    </location>
    <ligand>
        <name>S-adenosyl-L-methionine</name>
        <dbReference type="ChEBI" id="CHEBI:59789"/>
    </ligand>
</feature>
<proteinExistence type="inferred from homology"/>
<dbReference type="AlphaFoldDB" id="A0A075P5D4"/>
<dbReference type="RefSeq" id="WP_044056700.1">
    <property type="nucleotide sequence ID" value="NZ_CBCSKJ010000001.1"/>
</dbReference>
<dbReference type="KEGG" id="aal:EP13_07340"/>
<dbReference type="GO" id="GO:0032259">
    <property type="term" value="P:methylation"/>
    <property type="evidence" value="ECO:0007669"/>
    <property type="project" value="UniProtKB-KW"/>
</dbReference>
<dbReference type="NCBIfam" id="NF009732">
    <property type="entry name" value="PRK13255.1"/>
    <property type="match status" value="1"/>
</dbReference>
<evidence type="ECO:0000256" key="4">
    <source>
        <dbReference type="ARBA" id="ARBA00011905"/>
    </source>
</evidence>
<evidence type="ECO:0000256" key="1">
    <source>
        <dbReference type="ARBA" id="ARBA00000903"/>
    </source>
</evidence>
<dbReference type="InterPro" id="IPR025835">
    <property type="entry name" value="Thiopurine_S-MeTrfase"/>
</dbReference>
<dbReference type="GO" id="GO:0005737">
    <property type="term" value="C:cytoplasm"/>
    <property type="evidence" value="ECO:0007669"/>
    <property type="project" value="UniProtKB-SubCell"/>
</dbReference>
<feature type="binding site" evidence="9">
    <location>
        <position position="48"/>
    </location>
    <ligand>
        <name>S-adenosyl-L-methionine</name>
        <dbReference type="ChEBI" id="CHEBI:59789"/>
    </ligand>
</feature>
<evidence type="ECO:0000256" key="3">
    <source>
        <dbReference type="ARBA" id="ARBA00008145"/>
    </source>
</evidence>
<dbReference type="PANTHER" id="PTHR10259">
    <property type="entry name" value="THIOPURINE S-METHYLTRANSFERASE"/>
    <property type="match status" value="1"/>
</dbReference>
<keyword evidence="6 9" id="KW-0489">Methyltransferase</keyword>
<dbReference type="PROSITE" id="PS51585">
    <property type="entry name" value="SAM_MT_TPMT"/>
    <property type="match status" value="1"/>
</dbReference>
<keyword evidence="7 9" id="KW-0808">Transferase</keyword>
<evidence type="ECO:0000256" key="5">
    <source>
        <dbReference type="ARBA" id="ARBA00022490"/>
    </source>
</evidence>
<dbReference type="InterPro" id="IPR029063">
    <property type="entry name" value="SAM-dependent_MTases_sf"/>
</dbReference>
<comment type="similarity">
    <text evidence="3 9">Belongs to the class I-like SAM-binding methyltransferase superfamily. TPMT family.</text>
</comment>
<organism evidence="10 11">
    <name type="scientific">Alteromonas australica</name>
    <dbReference type="NCBI Taxonomy" id="589873"/>
    <lineage>
        <taxon>Bacteria</taxon>
        <taxon>Pseudomonadati</taxon>
        <taxon>Pseudomonadota</taxon>
        <taxon>Gammaproteobacteria</taxon>
        <taxon>Alteromonadales</taxon>
        <taxon>Alteromonadaceae</taxon>
        <taxon>Alteromonas/Salinimonas group</taxon>
        <taxon>Alteromonas</taxon>
    </lineage>
</organism>
<evidence type="ECO:0000256" key="9">
    <source>
        <dbReference type="HAMAP-Rule" id="MF_00812"/>
    </source>
</evidence>
<evidence type="ECO:0000256" key="6">
    <source>
        <dbReference type="ARBA" id="ARBA00022603"/>
    </source>
</evidence>
<dbReference type="GO" id="GO:0008119">
    <property type="term" value="F:thiopurine S-methyltransferase activity"/>
    <property type="evidence" value="ECO:0007669"/>
    <property type="project" value="UniProtKB-UniRule"/>
</dbReference>
<dbReference type="EMBL" id="CP008849">
    <property type="protein sequence ID" value="AIF98517.1"/>
    <property type="molecule type" value="Genomic_DNA"/>
</dbReference>
<dbReference type="SUPFAM" id="SSF53335">
    <property type="entry name" value="S-adenosyl-L-methionine-dependent methyltransferases"/>
    <property type="match status" value="1"/>
</dbReference>
<comment type="catalytic activity">
    <reaction evidence="1 9">
        <text>S-adenosyl-L-methionine + a thiopurine = S-adenosyl-L-homocysteine + a thiopurine S-methylether.</text>
        <dbReference type="EC" id="2.1.1.67"/>
    </reaction>
</comment>
<dbReference type="Gene3D" id="3.40.50.150">
    <property type="entry name" value="Vaccinia Virus protein VP39"/>
    <property type="match status" value="1"/>
</dbReference>
<dbReference type="EC" id="2.1.1.67" evidence="4 9"/>
<dbReference type="FunFam" id="3.40.50.150:FF:000101">
    <property type="entry name" value="Thiopurine S-methyltransferase"/>
    <property type="match status" value="1"/>
</dbReference>
<dbReference type="Proteomes" id="UP000056090">
    <property type="component" value="Chromosome"/>
</dbReference>
<dbReference type="InterPro" id="IPR008854">
    <property type="entry name" value="TPMT"/>
</dbReference>
<sequence length="221" mass="24792">MEHNFWHSKWQNNEIGFHEPTGNPFLVKYADVILNTSPALPPRIFVPLCGKTRDIAWLLSQQCQVIGAELSEIAIQQLFEELGVIPIIREFAHGKVYQKDTLTVFVGDIFTLTKNDIGPISAVYDRAALVALPEALRAQYTQHIVALTQCAPQLIVSFEYDQNAMPGPPFSVSEDTVTALYREHYKVECIEHSNLEGGLKGKVNANNLVFTLTPNKTLDRK</sequence>
<evidence type="ECO:0000256" key="7">
    <source>
        <dbReference type="ARBA" id="ARBA00022679"/>
    </source>
</evidence>
<dbReference type="eggNOG" id="COG0500">
    <property type="taxonomic scope" value="Bacteria"/>
</dbReference>
<evidence type="ECO:0000313" key="10">
    <source>
        <dbReference type="EMBL" id="AIF98517.1"/>
    </source>
</evidence>
<evidence type="ECO:0000256" key="2">
    <source>
        <dbReference type="ARBA" id="ARBA00004496"/>
    </source>
</evidence>
<accession>A0A075P5D4</accession>
<dbReference type="PIRSF" id="PIRSF023956">
    <property type="entry name" value="Thiopurine_S-methyltransferase"/>
    <property type="match status" value="1"/>
</dbReference>
<comment type="subcellular location">
    <subcellularLocation>
        <location evidence="2 9">Cytoplasm</location>
    </subcellularLocation>
</comment>
<feature type="binding site" evidence="9">
    <location>
        <position position="126"/>
    </location>
    <ligand>
        <name>S-adenosyl-L-methionine</name>
        <dbReference type="ChEBI" id="CHEBI:59789"/>
    </ligand>
</feature>
<dbReference type="GeneID" id="78254727"/>
<feature type="binding site" evidence="9">
    <location>
        <position position="10"/>
    </location>
    <ligand>
        <name>S-adenosyl-L-methionine</name>
        <dbReference type="ChEBI" id="CHEBI:59789"/>
    </ligand>
</feature>
<reference evidence="10 11" key="1">
    <citation type="submission" date="2014-06" db="EMBL/GenBank/DDBJ databases">
        <title>Genomes of Alteromonas australica, a world apart.</title>
        <authorList>
            <person name="Gonzaga A."/>
            <person name="Lopez-Perez M."/>
            <person name="Rodriguez-Valera F."/>
        </authorList>
    </citation>
    <scope>NUCLEOTIDE SEQUENCE [LARGE SCALE GENOMIC DNA]</scope>
    <source>
        <strain evidence="10 11">H 17</strain>
    </source>
</reference>
<keyword evidence="8 9" id="KW-0949">S-adenosyl-L-methionine</keyword>
<dbReference type="Pfam" id="PF05724">
    <property type="entry name" value="TPMT"/>
    <property type="match status" value="1"/>
</dbReference>
<keyword evidence="11" id="KW-1185">Reference proteome</keyword>
<dbReference type="InterPro" id="IPR022474">
    <property type="entry name" value="Thiopur_S-MeTfrase_Se/Te_detox"/>
</dbReference>
<keyword evidence="5 9" id="KW-0963">Cytoplasm</keyword>
<evidence type="ECO:0000313" key="11">
    <source>
        <dbReference type="Proteomes" id="UP000056090"/>
    </source>
</evidence>
<gene>
    <name evidence="9" type="primary">tpm</name>
    <name evidence="10" type="ORF">EP13_07340</name>
</gene>
<evidence type="ECO:0000256" key="8">
    <source>
        <dbReference type="ARBA" id="ARBA00022691"/>
    </source>
</evidence>
<protein>
    <recommendedName>
        <fullName evidence="4 9">Thiopurine S-methyltransferase</fullName>
        <ecNumber evidence="4 9">2.1.1.67</ecNumber>
    </recommendedName>
    <alternativeName>
        <fullName evidence="9">Thiopurine methyltransferase</fullName>
    </alternativeName>
</protein>
<dbReference type="GO" id="GO:0010038">
    <property type="term" value="P:response to metal ion"/>
    <property type="evidence" value="ECO:0007669"/>
    <property type="project" value="InterPro"/>
</dbReference>
<name>A0A075P5D4_9ALTE</name>
<dbReference type="PANTHER" id="PTHR10259:SF11">
    <property type="entry name" value="THIOPURINE S-METHYLTRANSFERASE"/>
    <property type="match status" value="1"/>
</dbReference>